<reference evidence="7 8" key="1">
    <citation type="submission" date="2021-06" db="EMBL/GenBank/DDBJ databases">
        <authorList>
            <person name="Palmer J.M."/>
        </authorList>
    </citation>
    <scope>NUCLEOTIDE SEQUENCE [LARGE SCALE GENOMIC DNA]</scope>
    <source>
        <strain evidence="7 8">AS_MEX2019</strain>
        <tissue evidence="7">Muscle</tissue>
    </source>
</reference>
<dbReference type="SUPFAM" id="SSF47762">
    <property type="entry name" value="PAH2 domain"/>
    <property type="match status" value="2"/>
</dbReference>
<keyword evidence="4 5" id="KW-0539">Nucleus</keyword>
<dbReference type="Gene3D" id="1.20.1160.11">
    <property type="entry name" value="Paired amphipathic helix"/>
    <property type="match status" value="1"/>
</dbReference>
<evidence type="ECO:0000256" key="2">
    <source>
        <dbReference type="ARBA" id="ARBA00023015"/>
    </source>
</evidence>
<feature type="compositionally biased region" description="Gly residues" evidence="6">
    <location>
        <begin position="162"/>
        <end position="174"/>
    </location>
</feature>
<name>A0ABV0YVU0_9TELE</name>
<dbReference type="InterPro" id="IPR003822">
    <property type="entry name" value="PAH"/>
</dbReference>
<evidence type="ECO:0000256" key="4">
    <source>
        <dbReference type="ARBA" id="ARBA00023242"/>
    </source>
</evidence>
<protein>
    <submittedName>
        <fullName evidence="7">Uncharacterized protein</fullName>
    </submittedName>
</protein>
<dbReference type="Pfam" id="PF02671">
    <property type="entry name" value="PAH"/>
    <property type="match status" value="2"/>
</dbReference>
<evidence type="ECO:0000256" key="6">
    <source>
        <dbReference type="SAM" id="MobiDB-lite"/>
    </source>
</evidence>
<feature type="compositionally biased region" description="Basic residues" evidence="6">
    <location>
        <begin position="194"/>
        <end position="209"/>
    </location>
</feature>
<sequence length="223" mass="25400">VREALEGAPEQVHEFVSLLSKFEQVGEGQEVTQLFRKLRCILGDHTDLLRDFAAFLLPEQALLCGLFEEQQAFERSRRFLRRLEISFGDNPSHYQKIIKALQTGPDLSPSNIQELKAQMGTLLKGHTHLQAEFWVFFDDLRPPLARPEQFEDAYLPEEAEGGEGGGQVSGGGASGSFEEVKLPDLEEEEDGHKIRPITSRRQRRKMESHRSYKVCRKTCSCLR</sequence>
<comment type="caution">
    <text evidence="7">The sequence shown here is derived from an EMBL/GenBank/DDBJ whole genome shotgun (WGS) entry which is preliminary data.</text>
</comment>
<evidence type="ECO:0000256" key="1">
    <source>
        <dbReference type="ARBA" id="ARBA00004123"/>
    </source>
</evidence>
<dbReference type="Proteomes" id="UP001469553">
    <property type="component" value="Unassembled WGS sequence"/>
</dbReference>
<dbReference type="PANTHER" id="PTHR16088:SF3">
    <property type="entry name" value="GON-4-LIKE PROTEIN"/>
    <property type="match status" value="1"/>
</dbReference>
<evidence type="ECO:0000256" key="5">
    <source>
        <dbReference type="PROSITE-ProRule" id="PRU00810"/>
    </source>
</evidence>
<keyword evidence="3" id="KW-0804">Transcription</keyword>
<dbReference type="EMBL" id="JAHRIP010044723">
    <property type="protein sequence ID" value="MEQ2297802.1"/>
    <property type="molecule type" value="Genomic_DNA"/>
</dbReference>
<evidence type="ECO:0000313" key="8">
    <source>
        <dbReference type="Proteomes" id="UP001469553"/>
    </source>
</evidence>
<dbReference type="PROSITE" id="PS51477">
    <property type="entry name" value="PAH"/>
    <property type="match status" value="1"/>
</dbReference>
<organism evidence="7 8">
    <name type="scientific">Ameca splendens</name>
    <dbReference type="NCBI Taxonomy" id="208324"/>
    <lineage>
        <taxon>Eukaryota</taxon>
        <taxon>Metazoa</taxon>
        <taxon>Chordata</taxon>
        <taxon>Craniata</taxon>
        <taxon>Vertebrata</taxon>
        <taxon>Euteleostomi</taxon>
        <taxon>Actinopterygii</taxon>
        <taxon>Neopterygii</taxon>
        <taxon>Teleostei</taxon>
        <taxon>Neoteleostei</taxon>
        <taxon>Acanthomorphata</taxon>
        <taxon>Ovalentaria</taxon>
        <taxon>Atherinomorphae</taxon>
        <taxon>Cyprinodontiformes</taxon>
        <taxon>Goodeidae</taxon>
        <taxon>Ameca</taxon>
    </lineage>
</organism>
<gene>
    <name evidence="7" type="ORF">AMECASPLE_038457</name>
</gene>
<evidence type="ECO:0000313" key="7">
    <source>
        <dbReference type="EMBL" id="MEQ2297802.1"/>
    </source>
</evidence>
<feature type="region of interest" description="Disordered" evidence="6">
    <location>
        <begin position="158"/>
        <end position="209"/>
    </location>
</feature>
<feature type="non-terminal residue" evidence="7">
    <location>
        <position position="1"/>
    </location>
</feature>
<dbReference type="PANTHER" id="PTHR16088">
    <property type="entry name" value="YY1 ASSOCIATED PROTEIN-RELATED"/>
    <property type="match status" value="1"/>
</dbReference>
<accession>A0ABV0YVU0</accession>
<proteinExistence type="predicted"/>
<dbReference type="InterPro" id="IPR052435">
    <property type="entry name" value="YY1-Transcr_Regul"/>
</dbReference>
<evidence type="ECO:0000256" key="3">
    <source>
        <dbReference type="ARBA" id="ARBA00023163"/>
    </source>
</evidence>
<comment type="subcellular location">
    <subcellularLocation>
        <location evidence="1 5">Nucleus</location>
    </subcellularLocation>
</comment>
<dbReference type="InterPro" id="IPR036600">
    <property type="entry name" value="PAH_sf"/>
</dbReference>
<keyword evidence="8" id="KW-1185">Reference proteome</keyword>
<keyword evidence="2" id="KW-0805">Transcription regulation</keyword>